<protein>
    <submittedName>
        <fullName evidence="1">Uncharacterized protein</fullName>
    </submittedName>
</protein>
<name>W1NCV2_9GAMM</name>
<reference evidence="1 2" key="1">
    <citation type="submission" date="2013-08" db="EMBL/GenBank/DDBJ databases">
        <title>draft genome of Halomonas huanghegensis, strain BJGMM-B45T.</title>
        <authorList>
            <person name="Miao C."/>
            <person name="Wan Y."/>
            <person name="Jin W."/>
        </authorList>
    </citation>
    <scope>NUCLEOTIDE SEQUENCE [LARGE SCALE GENOMIC DNA]</scope>
    <source>
        <strain evidence="1 2">BJGMM-B45</strain>
    </source>
</reference>
<sequence>MPGLAAPQIAARQWLADHVMGCAPLSLLLMYAIKTMSEQGDHHIDHRSMIDSYPAHIGNAVAFHQSREGLSMAYLSQLHALGEGFASLLLSRWVGEVATPHSSLPVTSEVDLI</sequence>
<evidence type="ECO:0000313" key="1">
    <source>
        <dbReference type="EMBL" id="ERL52770.1"/>
    </source>
</evidence>
<dbReference type="EMBL" id="AVBC01000014">
    <property type="protein sequence ID" value="ERL52770.1"/>
    <property type="molecule type" value="Genomic_DNA"/>
</dbReference>
<comment type="caution">
    <text evidence="1">The sequence shown here is derived from an EMBL/GenBank/DDBJ whole genome shotgun (WGS) entry which is preliminary data.</text>
</comment>
<proteinExistence type="predicted"/>
<dbReference type="AlphaFoldDB" id="W1NCV2"/>
<gene>
    <name evidence="1" type="ORF">BJB45_15940</name>
</gene>
<keyword evidence="2" id="KW-1185">Reference proteome</keyword>
<evidence type="ECO:0000313" key="2">
    <source>
        <dbReference type="Proteomes" id="UP000019113"/>
    </source>
</evidence>
<organism evidence="1 2">
    <name type="scientific">Halomonas huangheensis</name>
    <dbReference type="NCBI Taxonomy" id="1178482"/>
    <lineage>
        <taxon>Bacteria</taxon>
        <taxon>Pseudomonadati</taxon>
        <taxon>Pseudomonadota</taxon>
        <taxon>Gammaproteobacteria</taxon>
        <taxon>Oceanospirillales</taxon>
        <taxon>Halomonadaceae</taxon>
        <taxon>Halomonas</taxon>
    </lineage>
</organism>
<dbReference type="Proteomes" id="UP000019113">
    <property type="component" value="Unassembled WGS sequence"/>
</dbReference>
<accession>W1NCV2</accession>
<dbReference type="PATRIC" id="fig|1178482.3.peg.449"/>